<gene>
    <name evidence="2" type="ORF">J2S19_003194</name>
</gene>
<dbReference type="Gene3D" id="3.20.20.190">
    <property type="entry name" value="Phosphatidylinositol (PI) phosphodiesterase"/>
    <property type="match status" value="1"/>
</dbReference>
<dbReference type="RefSeq" id="WP_307343664.1">
    <property type="nucleotide sequence ID" value="NZ_JAUSUD010000016.1"/>
</dbReference>
<dbReference type="PANTHER" id="PTHR46211:SF1">
    <property type="entry name" value="GLYCEROPHOSPHODIESTER PHOSPHODIESTERASE, CYTOPLASMIC"/>
    <property type="match status" value="1"/>
</dbReference>
<reference evidence="2 3" key="1">
    <citation type="submission" date="2023-07" db="EMBL/GenBank/DDBJ databases">
        <title>Genomic Encyclopedia of Type Strains, Phase IV (KMG-IV): sequencing the most valuable type-strain genomes for metagenomic binning, comparative biology and taxonomic classification.</title>
        <authorList>
            <person name="Goeker M."/>
        </authorList>
    </citation>
    <scope>NUCLEOTIDE SEQUENCE [LARGE SCALE GENOMIC DNA]</scope>
    <source>
        <strain evidence="2 3">DSM 29005</strain>
    </source>
</reference>
<dbReference type="CDD" id="cd08563">
    <property type="entry name" value="GDPD_TtGDE_like"/>
    <property type="match status" value="1"/>
</dbReference>
<evidence type="ECO:0000313" key="3">
    <source>
        <dbReference type="Proteomes" id="UP001234495"/>
    </source>
</evidence>
<dbReference type="PROSITE" id="PS51704">
    <property type="entry name" value="GP_PDE"/>
    <property type="match status" value="1"/>
</dbReference>
<dbReference type="EMBL" id="JAUSUD010000016">
    <property type="protein sequence ID" value="MDQ0231909.1"/>
    <property type="molecule type" value="Genomic_DNA"/>
</dbReference>
<dbReference type="InterPro" id="IPR030395">
    <property type="entry name" value="GP_PDE_dom"/>
</dbReference>
<sequence>MTNIFGHRGAAGHYPENTMISFMAAYEAGADGIELDVQMTKDGELVVIHDETIDRTTTGAGYVHTYTYKELSRFDASYTFSQYKGKATVPTLIEVLEWAKQKNIIVNVELKNGIIHYPGLEEKVIHLIEKLNMNKQVIISSFNHYSLVECKKISNNIEIAILYMEGLYQPWEYAKRLGADGIHPHFYAATREIITNSINNDVAIRTFTVNDDKLIQQLLNNQCSAIITDFPEKAVKLRDMLSRKA</sequence>
<dbReference type="SUPFAM" id="SSF51695">
    <property type="entry name" value="PLC-like phosphodiesterases"/>
    <property type="match status" value="1"/>
</dbReference>
<dbReference type="EC" id="3.1.4.46" evidence="2"/>
<dbReference type="GO" id="GO:0008889">
    <property type="term" value="F:glycerophosphodiester phosphodiesterase activity"/>
    <property type="evidence" value="ECO:0007669"/>
    <property type="project" value="UniProtKB-EC"/>
</dbReference>
<keyword evidence="2" id="KW-0378">Hydrolase</keyword>
<evidence type="ECO:0000259" key="1">
    <source>
        <dbReference type="PROSITE" id="PS51704"/>
    </source>
</evidence>
<proteinExistence type="predicted"/>
<dbReference type="InterPro" id="IPR017946">
    <property type="entry name" value="PLC-like_Pdiesterase_TIM-brl"/>
</dbReference>
<dbReference type="PANTHER" id="PTHR46211">
    <property type="entry name" value="GLYCEROPHOSPHORYL DIESTER PHOSPHODIESTERASE"/>
    <property type="match status" value="1"/>
</dbReference>
<dbReference type="Proteomes" id="UP001234495">
    <property type="component" value="Unassembled WGS sequence"/>
</dbReference>
<accession>A0ABT9ZI04</accession>
<keyword evidence="3" id="KW-1185">Reference proteome</keyword>
<organism evidence="2 3">
    <name type="scientific">Metabacillus malikii</name>
    <dbReference type="NCBI Taxonomy" id="1504265"/>
    <lineage>
        <taxon>Bacteria</taxon>
        <taxon>Bacillati</taxon>
        <taxon>Bacillota</taxon>
        <taxon>Bacilli</taxon>
        <taxon>Bacillales</taxon>
        <taxon>Bacillaceae</taxon>
        <taxon>Metabacillus</taxon>
    </lineage>
</organism>
<name>A0ABT9ZI04_9BACI</name>
<comment type="caution">
    <text evidence="2">The sequence shown here is derived from an EMBL/GenBank/DDBJ whole genome shotgun (WGS) entry which is preliminary data.</text>
</comment>
<feature type="domain" description="GP-PDE" evidence="1">
    <location>
        <begin position="2"/>
        <end position="238"/>
    </location>
</feature>
<dbReference type="Pfam" id="PF03009">
    <property type="entry name" value="GDPD"/>
    <property type="match status" value="1"/>
</dbReference>
<protein>
    <submittedName>
        <fullName evidence="2">Glycerophosphoryl diester phosphodiesterase</fullName>
        <ecNumber evidence="2">3.1.4.46</ecNumber>
    </submittedName>
</protein>
<evidence type="ECO:0000313" key="2">
    <source>
        <dbReference type="EMBL" id="MDQ0231909.1"/>
    </source>
</evidence>